<sequence length="140" mass="15132">MRTSRTYKLQLSGQGIDQFLACHCRVARLAKEFIPYGMTLYVAMSLLDASDPADIAAELESPACNALGGSSNRFVGTTSHLADLVEQVGARLADSGHCGRSIATWRLYNAGLSLLLSSEDGELQAAFRRAAQTIPVRRSR</sequence>
<dbReference type="PATRIC" id="fig|1114963.3.peg.1492"/>
<evidence type="ECO:0000313" key="2">
    <source>
        <dbReference type="Proteomes" id="UP000052268"/>
    </source>
</evidence>
<dbReference type="OrthoDB" id="7503866at2"/>
<dbReference type="RefSeq" id="WP_059150877.1">
    <property type="nucleotide sequence ID" value="NZ_KQ130453.1"/>
</dbReference>
<name>A0A0J8ANE0_9SPHN</name>
<comment type="caution">
    <text evidence="1">The sequence shown here is derived from an EMBL/GenBank/DDBJ whole genome shotgun (WGS) entry which is preliminary data.</text>
</comment>
<dbReference type="Proteomes" id="UP000052268">
    <property type="component" value="Unassembled WGS sequence"/>
</dbReference>
<reference evidence="1 2" key="1">
    <citation type="journal article" date="2015" name="G3 (Bethesda)">
        <title>Insights into Ongoing Evolution of the Hexachlorocyclohexane Catabolic Pathway from Comparative Genomics of Ten Sphingomonadaceae Strains.</title>
        <authorList>
            <person name="Pearce S.L."/>
            <person name="Oakeshott J.G."/>
            <person name="Pandey G."/>
        </authorList>
    </citation>
    <scope>NUCLEOTIDE SEQUENCE [LARGE SCALE GENOMIC DNA]</scope>
    <source>
        <strain evidence="1 2">LL02</strain>
    </source>
</reference>
<evidence type="ECO:0000313" key="1">
    <source>
        <dbReference type="EMBL" id="KMS56015.1"/>
    </source>
</evidence>
<protein>
    <submittedName>
        <fullName evidence="1">Uncharacterized protein</fullName>
    </submittedName>
</protein>
<accession>A0A0J8ANE0</accession>
<gene>
    <name evidence="1" type="ORF">V474_13430</name>
</gene>
<dbReference type="EMBL" id="JACU01000004">
    <property type="protein sequence ID" value="KMS56015.1"/>
    <property type="molecule type" value="Genomic_DNA"/>
</dbReference>
<proteinExistence type="predicted"/>
<keyword evidence="2" id="KW-1185">Reference proteome</keyword>
<organism evidence="1 2">
    <name type="scientific">Novosphingobium barchaimii LL02</name>
    <dbReference type="NCBI Taxonomy" id="1114963"/>
    <lineage>
        <taxon>Bacteria</taxon>
        <taxon>Pseudomonadati</taxon>
        <taxon>Pseudomonadota</taxon>
        <taxon>Alphaproteobacteria</taxon>
        <taxon>Sphingomonadales</taxon>
        <taxon>Sphingomonadaceae</taxon>
        <taxon>Novosphingobium</taxon>
    </lineage>
</organism>
<dbReference type="AlphaFoldDB" id="A0A0J8ANE0"/>